<dbReference type="AlphaFoldDB" id="A0A8X7PUF7"/>
<name>A0A8X7PUF7_BRACI</name>
<gene>
    <name evidence="1" type="ORF">Bca52824_076716</name>
</gene>
<comment type="caution">
    <text evidence="1">The sequence shown here is derived from an EMBL/GenBank/DDBJ whole genome shotgun (WGS) entry which is preliminary data.</text>
</comment>
<keyword evidence="2" id="KW-1185">Reference proteome</keyword>
<dbReference type="Proteomes" id="UP000886595">
    <property type="component" value="Unassembled WGS sequence"/>
</dbReference>
<protein>
    <submittedName>
        <fullName evidence="1">Uncharacterized protein</fullName>
    </submittedName>
</protein>
<sequence length="68" mass="7931">MGCDIRGMARRVFILRMQMLFKMEDVSMGMLVEKFNETRPVAVVHSLRFCQFGCIEDYFTAHISSHGR</sequence>
<evidence type="ECO:0000313" key="2">
    <source>
        <dbReference type="Proteomes" id="UP000886595"/>
    </source>
</evidence>
<accession>A0A8X7PUF7</accession>
<evidence type="ECO:0000313" key="1">
    <source>
        <dbReference type="EMBL" id="KAG2257422.1"/>
    </source>
</evidence>
<organism evidence="1 2">
    <name type="scientific">Brassica carinata</name>
    <name type="common">Ethiopian mustard</name>
    <name type="synonym">Abyssinian cabbage</name>
    <dbReference type="NCBI Taxonomy" id="52824"/>
    <lineage>
        <taxon>Eukaryota</taxon>
        <taxon>Viridiplantae</taxon>
        <taxon>Streptophyta</taxon>
        <taxon>Embryophyta</taxon>
        <taxon>Tracheophyta</taxon>
        <taxon>Spermatophyta</taxon>
        <taxon>Magnoliopsida</taxon>
        <taxon>eudicotyledons</taxon>
        <taxon>Gunneridae</taxon>
        <taxon>Pentapetalae</taxon>
        <taxon>rosids</taxon>
        <taxon>malvids</taxon>
        <taxon>Brassicales</taxon>
        <taxon>Brassicaceae</taxon>
        <taxon>Brassiceae</taxon>
        <taxon>Brassica</taxon>
    </lineage>
</organism>
<dbReference type="OrthoDB" id="2139606at2759"/>
<reference evidence="1 2" key="1">
    <citation type="submission" date="2020-02" db="EMBL/GenBank/DDBJ databases">
        <authorList>
            <person name="Ma Q."/>
            <person name="Huang Y."/>
            <person name="Song X."/>
            <person name="Pei D."/>
        </authorList>
    </citation>
    <scope>NUCLEOTIDE SEQUENCE [LARGE SCALE GENOMIC DNA]</scope>
    <source>
        <strain evidence="1">Sxm20200214</strain>
        <tissue evidence="1">Leaf</tissue>
    </source>
</reference>
<proteinExistence type="predicted"/>
<dbReference type="EMBL" id="JAAMPC010000015">
    <property type="protein sequence ID" value="KAG2257422.1"/>
    <property type="molecule type" value="Genomic_DNA"/>
</dbReference>